<evidence type="ECO:0000313" key="2">
    <source>
        <dbReference type="Proteomes" id="UP000271974"/>
    </source>
</evidence>
<proteinExistence type="predicted"/>
<name>A0A433T7A2_ELYCH</name>
<sequence>MILMKFFNNPPAWVVSSAVEALRSRGLMATTRTRAIPCVGRSTAGKEHPMTLTALAPIDPNAPGSLEGEVGELLEAVDGKTRVDEQTSDAGISFGTLRMDTGRRLVGSVAHRIWSFVEAQTALRKCTESIHGSDFRETLVLKFDGTAIGESDDSHRIWVITMELSGMASLSVIGAKAVEKSMEKKSNNGEKQIITITNNINN</sequence>
<reference evidence="1 2" key="1">
    <citation type="submission" date="2019-01" db="EMBL/GenBank/DDBJ databases">
        <title>A draft genome assembly of the solar-powered sea slug Elysia chlorotica.</title>
        <authorList>
            <person name="Cai H."/>
            <person name="Li Q."/>
            <person name="Fang X."/>
            <person name="Li J."/>
            <person name="Curtis N.E."/>
            <person name="Altenburger A."/>
            <person name="Shibata T."/>
            <person name="Feng M."/>
            <person name="Maeda T."/>
            <person name="Schwartz J.A."/>
            <person name="Shigenobu S."/>
            <person name="Lundholm N."/>
            <person name="Nishiyama T."/>
            <person name="Yang H."/>
            <person name="Hasebe M."/>
            <person name="Li S."/>
            <person name="Pierce S.K."/>
            <person name="Wang J."/>
        </authorList>
    </citation>
    <scope>NUCLEOTIDE SEQUENCE [LARGE SCALE GENOMIC DNA]</scope>
    <source>
        <strain evidence="1">EC2010</strain>
        <tissue evidence="1">Whole organism of an adult</tissue>
    </source>
</reference>
<dbReference type="EMBL" id="RQTK01000589">
    <property type="protein sequence ID" value="RUS77334.1"/>
    <property type="molecule type" value="Genomic_DNA"/>
</dbReference>
<keyword evidence="2" id="KW-1185">Reference proteome</keyword>
<accession>A0A433T7A2</accession>
<dbReference type="Proteomes" id="UP000271974">
    <property type="component" value="Unassembled WGS sequence"/>
</dbReference>
<evidence type="ECO:0000313" key="1">
    <source>
        <dbReference type="EMBL" id="RUS77334.1"/>
    </source>
</evidence>
<organism evidence="1 2">
    <name type="scientific">Elysia chlorotica</name>
    <name type="common">Eastern emerald elysia</name>
    <name type="synonym">Sea slug</name>
    <dbReference type="NCBI Taxonomy" id="188477"/>
    <lineage>
        <taxon>Eukaryota</taxon>
        <taxon>Metazoa</taxon>
        <taxon>Spiralia</taxon>
        <taxon>Lophotrochozoa</taxon>
        <taxon>Mollusca</taxon>
        <taxon>Gastropoda</taxon>
        <taxon>Heterobranchia</taxon>
        <taxon>Euthyneura</taxon>
        <taxon>Panpulmonata</taxon>
        <taxon>Sacoglossa</taxon>
        <taxon>Placobranchoidea</taxon>
        <taxon>Plakobranchidae</taxon>
        <taxon>Elysia</taxon>
    </lineage>
</organism>
<comment type="caution">
    <text evidence="1">The sequence shown here is derived from an EMBL/GenBank/DDBJ whole genome shotgun (WGS) entry which is preliminary data.</text>
</comment>
<protein>
    <submittedName>
        <fullName evidence="1">Uncharacterized protein</fullName>
    </submittedName>
</protein>
<gene>
    <name evidence="1" type="ORF">EGW08_014910</name>
</gene>
<dbReference type="AlphaFoldDB" id="A0A433T7A2"/>